<dbReference type="Pfam" id="PF20150">
    <property type="entry name" value="2EXR"/>
    <property type="match status" value="1"/>
</dbReference>
<dbReference type="InterPro" id="IPR045518">
    <property type="entry name" value="2EXR"/>
</dbReference>
<dbReference type="HOGENOM" id="CLU_029201_0_0_1"/>
<feature type="domain" description="2EXR" evidence="1">
    <location>
        <begin position="17"/>
        <end position="160"/>
    </location>
</feature>
<accession>A0A024SCI7</accession>
<dbReference type="OrthoDB" id="4655872at2759"/>
<dbReference type="EMBL" id="KI911146">
    <property type="protein sequence ID" value="ETS02241.1"/>
    <property type="molecule type" value="Genomic_DNA"/>
</dbReference>
<dbReference type="KEGG" id="trr:M419DRAFT_130028"/>
<dbReference type="AlphaFoldDB" id="A0A024SCI7"/>
<sequence>MASSPIKFEIPKECQTFALFNQLPTELRLQIWTASFSTPGISFVKLECVGRNWRWLSAARRYPLGFGDLDSSREHQEVDEIAVEVRNETKPKRLVSMRLVPSVADPKADFSNFHDLNKQLRLLSMTCGESRDLVDRLLDKNGAVRMSNSKLLAFPGSSDILFLEYLSPDLFQCRGNYDVNPNCPNLNNIRRVAMRYCHRWHKKDSLTCWQCGLLHKAEESIAYPRHLYQFLARHLPNLEEFYFVDYLLVRKETPPDVAFATHTWTESWSPPKYKCGPRTYYEADDETWNIKPEFLHLKNWLQDHFIRYSKTSQLSRHSNPEKVRFGVLACEADIVAPVSLTAQPMLPAPKGRNKRLLCEYHALRQQRRQVLRRRSQTPLPVDSRVVAANVPFVFGDPDNSFDFTFEVDWRRV</sequence>
<reference evidence="3" key="1">
    <citation type="journal article" date="2013" name="Ind. Biotechnol.">
        <title>Comparative genomics analysis of Trichoderma reesei strains.</title>
        <authorList>
            <person name="Koike H."/>
            <person name="Aerts A."/>
            <person name="LaButti K."/>
            <person name="Grigoriev I.V."/>
            <person name="Baker S.E."/>
        </authorList>
    </citation>
    <scope>NUCLEOTIDE SEQUENCE [LARGE SCALE GENOMIC DNA]</scope>
    <source>
        <strain evidence="3">ATCC 56765 / BCRC 32924 / NRRL 11460 / Rut C-30</strain>
    </source>
</reference>
<proteinExistence type="predicted"/>
<protein>
    <recommendedName>
        <fullName evidence="1">2EXR domain-containing protein</fullName>
    </recommendedName>
</protein>
<organism evidence="2 3">
    <name type="scientific">Hypocrea jecorina (strain ATCC 56765 / BCRC 32924 / NRRL 11460 / Rut C-30)</name>
    <name type="common">Trichoderma reesei</name>
    <dbReference type="NCBI Taxonomy" id="1344414"/>
    <lineage>
        <taxon>Eukaryota</taxon>
        <taxon>Fungi</taxon>
        <taxon>Dikarya</taxon>
        <taxon>Ascomycota</taxon>
        <taxon>Pezizomycotina</taxon>
        <taxon>Sordariomycetes</taxon>
        <taxon>Hypocreomycetidae</taxon>
        <taxon>Hypocreales</taxon>
        <taxon>Hypocreaceae</taxon>
        <taxon>Trichoderma</taxon>
    </lineage>
</organism>
<evidence type="ECO:0000259" key="1">
    <source>
        <dbReference type="Pfam" id="PF20150"/>
    </source>
</evidence>
<evidence type="ECO:0000313" key="3">
    <source>
        <dbReference type="Proteomes" id="UP000024376"/>
    </source>
</evidence>
<name>A0A024SCI7_HYPJR</name>
<dbReference type="Proteomes" id="UP000024376">
    <property type="component" value="Unassembled WGS sequence"/>
</dbReference>
<gene>
    <name evidence="2" type="ORF">M419DRAFT_130028</name>
</gene>
<evidence type="ECO:0000313" key="2">
    <source>
        <dbReference type="EMBL" id="ETS02241.1"/>
    </source>
</evidence>